<organism evidence="2 3">
    <name type="scientific">Diatrype stigma</name>
    <dbReference type="NCBI Taxonomy" id="117547"/>
    <lineage>
        <taxon>Eukaryota</taxon>
        <taxon>Fungi</taxon>
        <taxon>Dikarya</taxon>
        <taxon>Ascomycota</taxon>
        <taxon>Pezizomycotina</taxon>
        <taxon>Sordariomycetes</taxon>
        <taxon>Xylariomycetidae</taxon>
        <taxon>Xylariales</taxon>
        <taxon>Diatrypaceae</taxon>
        <taxon>Diatrype</taxon>
    </lineage>
</organism>
<keyword evidence="1" id="KW-1133">Transmembrane helix</keyword>
<name>A0AAN9UTK0_9PEZI</name>
<keyword evidence="1" id="KW-0812">Transmembrane</keyword>
<keyword evidence="1" id="KW-0472">Membrane</keyword>
<evidence type="ECO:0000313" key="3">
    <source>
        <dbReference type="Proteomes" id="UP001320420"/>
    </source>
</evidence>
<dbReference type="Proteomes" id="UP001320420">
    <property type="component" value="Unassembled WGS sequence"/>
</dbReference>
<evidence type="ECO:0000256" key="1">
    <source>
        <dbReference type="SAM" id="Phobius"/>
    </source>
</evidence>
<sequence>MDAVSQAASHHRCVAVPMLGDPLRGMYTEVATGLARIDHFVVLLCAAVVLYAFLMVELFKEVLRKGREGEGWEEDAGDDGIVMATTTTTTDSYDEKDDITLLKQALGLGLQRGRGQRKRLLDSMV</sequence>
<accession>A0AAN9UTK0</accession>
<gene>
    <name evidence="2" type="ORF">SLS62_008175</name>
</gene>
<feature type="transmembrane region" description="Helical" evidence="1">
    <location>
        <begin position="40"/>
        <end position="59"/>
    </location>
</feature>
<reference evidence="2 3" key="1">
    <citation type="submission" date="2024-02" db="EMBL/GenBank/DDBJ databases">
        <title>De novo assembly and annotation of 12 fungi associated with fruit tree decline syndrome in Ontario, Canada.</title>
        <authorList>
            <person name="Sulman M."/>
            <person name="Ellouze W."/>
            <person name="Ilyukhin E."/>
        </authorList>
    </citation>
    <scope>NUCLEOTIDE SEQUENCE [LARGE SCALE GENOMIC DNA]</scope>
    <source>
        <strain evidence="2 3">M11/M66-122</strain>
    </source>
</reference>
<comment type="caution">
    <text evidence="2">The sequence shown here is derived from an EMBL/GenBank/DDBJ whole genome shotgun (WGS) entry which is preliminary data.</text>
</comment>
<protein>
    <submittedName>
        <fullName evidence="2">Uncharacterized protein</fullName>
    </submittedName>
</protein>
<proteinExistence type="predicted"/>
<dbReference type="EMBL" id="JAKJXP020000074">
    <property type="protein sequence ID" value="KAK7749324.1"/>
    <property type="molecule type" value="Genomic_DNA"/>
</dbReference>
<keyword evidence="3" id="KW-1185">Reference proteome</keyword>
<evidence type="ECO:0000313" key="2">
    <source>
        <dbReference type="EMBL" id="KAK7749324.1"/>
    </source>
</evidence>
<dbReference type="AlphaFoldDB" id="A0AAN9UTK0"/>